<evidence type="ECO:0000256" key="14">
    <source>
        <dbReference type="ARBA" id="ARBA00047783"/>
    </source>
</evidence>
<comment type="subcellular location">
    <subcellularLocation>
        <location evidence="2 15 17">Cytoplasm</location>
    </subcellularLocation>
</comment>
<dbReference type="InterPro" id="IPR002649">
    <property type="entry name" value="tRNA_m1G_MeTrfase_TrmD"/>
</dbReference>
<evidence type="ECO:0000256" key="6">
    <source>
        <dbReference type="ARBA" id="ARBA00014679"/>
    </source>
</evidence>
<dbReference type="PANTHER" id="PTHR46417:SF1">
    <property type="entry name" value="TRNA (GUANINE-N(1)-)-METHYLTRANSFERASE"/>
    <property type="match status" value="1"/>
</dbReference>
<accession>A0A1G2G0Y7</accession>
<evidence type="ECO:0000313" key="19">
    <source>
        <dbReference type="EMBL" id="OGZ43520.1"/>
    </source>
</evidence>
<evidence type="ECO:0000256" key="12">
    <source>
        <dbReference type="ARBA" id="ARBA00029736"/>
    </source>
</evidence>
<evidence type="ECO:0000256" key="8">
    <source>
        <dbReference type="ARBA" id="ARBA00022603"/>
    </source>
</evidence>
<proteinExistence type="inferred from homology"/>
<dbReference type="EC" id="2.1.1.228" evidence="5 15"/>
<evidence type="ECO:0000256" key="5">
    <source>
        <dbReference type="ARBA" id="ARBA00012807"/>
    </source>
</evidence>
<name>A0A1G2G0Y7_9BACT</name>
<dbReference type="PANTHER" id="PTHR46417">
    <property type="entry name" value="TRNA (GUANINE-N(1)-)-METHYLTRANSFERASE"/>
    <property type="match status" value="1"/>
</dbReference>
<keyword evidence="8 15" id="KW-0489">Methyltransferase</keyword>
<dbReference type="InterPro" id="IPR029026">
    <property type="entry name" value="tRNA_m1G_MTases_N"/>
</dbReference>
<dbReference type="SUPFAM" id="SSF75217">
    <property type="entry name" value="alpha/beta knot"/>
    <property type="match status" value="1"/>
</dbReference>
<dbReference type="FunFam" id="3.40.1280.10:FF:000001">
    <property type="entry name" value="tRNA (guanine-N(1)-)-methyltransferase"/>
    <property type="match status" value="1"/>
</dbReference>
<evidence type="ECO:0000256" key="11">
    <source>
        <dbReference type="ARBA" id="ARBA00022694"/>
    </source>
</evidence>
<dbReference type="InterPro" id="IPR023148">
    <property type="entry name" value="tRNA_m1G_MeTrfase_C_sf"/>
</dbReference>
<dbReference type="AlphaFoldDB" id="A0A1G2G0Y7"/>
<dbReference type="Proteomes" id="UP000176700">
    <property type="component" value="Unassembled WGS sequence"/>
</dbReference>
<keyword evidence="9 15" id="KW-0808">Transferase</keyword>
<comment type="caution">
    <text evidence="19">The sequence shown here is derived from an EMBL/GenBank/DDBJ whole genome shotgun (WGS) entry which is preliminary data.</text>
</comment>
<dbReference type="Gene3D" id="1.10.1270.20">
    <property type="entry name" value="tRNA(m1g37)methyltransferase, domain 2"/>
    <property type="match status" value="1"/>
</dbReference>
<dbReference type="EMBL" id="MHNI01000005">
    <property type="protein sequence ID" value="OGZ43520.1"/>
    <property type="molecule type" value="Genomic_DNA"/>
</dbReference>
<comment type="similarity">
    <text evidence="3 15 17">Belongs to the RNA methyltransferase TrmD family.</text>
</comment>
<evidence type="ECO:0000256" key="10">
    <source>
        <dbReference type="ARBA" id="ARBA00022691"/>
    </source>
</evidence>
<comment type="function">
    <text evidence="1 15 17">Specifically methylates guanosine-37 in various tRNAs.</text>
</comment>
<evidence type="ECO:0000256" key="7">
    <source>
        <dbReference type="ARBA" id="ARBA00022490"/>
    </source>
</evidence>
<dbReference type="HAMAP" id="MF_00605">
    <property type="entry name" value="TrmD"/>
    <property type="match status" value="1"/>
</dbReference>
<protein>
    <recommendedName>
        <fullName evidence="6 15">tRNA (guanine-N(1)-)-methyltransferase</fullName>
        <ecNumber evidence="5 15">2.1.1.228</ecNumber>
    </recommendedName>
    <alternativeName>
        <fullName evidence="12 15">M1G-methyltransferase</fullName>
    </alternativeName>
    <alternativeName>
        <fullName evidence="13 15">tRNA [GM37] methyltransferase</fullName>
    </alternativeName>
</protein>
<comment type="subunit">
    <text evidence="4 15 17">Homodimer.</text>
</comment>
<evidence type="ECO:0000256" key="4">
    <source>
        <dbReference type="ARBA" id="ARBA00011738"/>
    </source>
</evidence>
<dbReference type="GO" id="GO:0052906">
    <property type="term" value="F:tRNA (guanine(37)-N1)-methyltransferase activity"/>
    <property type="evidence" value="ECO:0007669"/>
    <property type="project" value="UniProtKB-UniRule"/>
</dbReference>
<sequence>MQFTVITLFPEIIESYLSISVLKRARKKQLIRFRVFNIRDFTRDRHKTVDDAPYGGGAGMVFKIDPIVRAVESALRKKKGKKSKVIILSAKGRQFDQKMAVRFVKQHDHLILISGRYEGIDERVKKILKADEVSIGPYVMTDGDVGVMAIISAVGRLIPGVIRLESLTEESHWEGLMKSQANTKKILEYPHYTRPEIYVYKGKTYRVPKILLSGDHARIAEWRKKHITSP</sequence>
<evidence type="ECO:0000256" key="3">
    <source>
        <dbReference type="ARBA" id="ARBA00007630"/>
    </source>
</evidence>
<dbReference type="Gene3D" id="3.40.1280.10">
    <property type="match status" value="1"/>
</dbReference>
<dbReference type="InterPro" id="IPR016009">
    <property type="entry name" value="tRNA_MeTrfase_TRMD/TRM10"/>
</dbReference>
<dbReference type="PIRSF" id="PIRSF000386">
    <property type="entry name" value="tRNA_mtase"/>
    <property type="match status" value="1"/>
</dbReference>
<keyword evidence="11 15" id="KW-0819">tRNA processing</keyword>
<evidence type="ECO:0000256" key="2">
    <source>
        <dbReference type="ARBA" id="ARBA00004496"/>
    </source>
</evidence>
<evidence type="ECO:0000256" key="13">
    <source>
        <dbReference type="ARBA" id="ARBA00033392"/>
    </source>
</evidence>
<evidence type="ECO:0000256" key="1">
    <source>
        <dbReference type="ARBA" id="ARBA00002634"/>
    </source>
</evidence>
<feature type="binding site" evidence="15 16">
    <location>
        <position position="115"/>
    </location>
    <ligand>
        <name>S-adenosyl-L-methionine</name>
        <dbReference type="ChEBI" id="CHEBI:59789"/>
    </ligand>
</feature>
<evidence type="ECO:0000256" key="15">
    <source>
        <dbReference type="HAMAP-Rule" id="MF_00605"/>
    </source>
</evidence>
<dbReference type="GO" id="GO:0005829">
    <property type="term" value="C:cytosol"/>
    <property type="evidence" value="ECO:0007669"/>
    <property type="project" value="TreeGrafter"/>
</dbReference>
<evidence type="ECO:0000256" key="17">
    <source>
        <dbReference type="RuleBase" id="RU003464"/>
    </source>
</evidence>
<organism evidence="19 20">
    <name type="scientific">Candidatus Ryanbacteria bacterium RIFCSPHIGHO2_01_45_13</name>
    <dbReference type="NCBI Taxonomy" id="1802112"/>
    <lineage>
        <taxon>Bacteria</taxon>
        <taxon>Candidatus Ryaniibacteriota</taxon>
    </lineage>
</organism>
<feature type="domain" description="tRNA methyltransferase TRMD/TRM10-type" evidence="18">
    <location>
        <begin position="1"/>
        <end position="226"/>
    </location>
</feature>
<dbReference type="NCBIfam" id="NF000648">
    <property type="entry name" value="PRK00026.1"/>
    <property type="match status" value="1"/>
</dbReference>
<evidence type="ECO:0000256" key="16">
    <source>
        <dbReference type="PIRSR" id="PIRSR000386-1"/>
    </source>
</evidence>
<evidence type="ECO:0000256" key="9">
    <source>
        <dbReference type="ARBA" id="ARBA00022679"/>
    </source>
</evidence>
<dbReference type="InterPro" id="IPR029028">
    <property type="entry name" value="Alpha/beta_knot_MTases"/>
</dbReference>
<comment type="caution">
    <text evidence="15">Lacks conserved residue(s) required for the propagation of feature annotation.</text>
</comment>
<dbReference type="NCBIfam" id="TIGR00088">
    <property type="entry name" value="trmD"/>
    <property type="match status" value="1"/>
</dbReference>
<reference evidence="19 20" key="1">
    <citation type="journal article" date="2016" name="Nat. Commun.">
        <title>Thousands of microbial genomes shed light on interconnected biogeochemical processes in an aquifer system.</title>
        <authorList>
            <person name="Anantharaman K."/>
            <person name="Brown C.T."/>
            <person name="Hug L.A."/>
            <person name="Sharon I."/>
            <person name="Castelle C.J."/>
            <person name="Probst A.J."/>
            <person name="Thomas B.C."/>
            <person name="Singh A."/>
            <person name="Wilkins M.J."/>
            <person name="Karaoz U."/>
            <person name="Brodie E.L."/>
            <person name="Williams K.H."/>
            <person name="Hubbard S.S."/>
            <person name="Banfield J.F."/>
        </authorList>
    </citation>
    <scope>NUCLEOTIDE SEQUENCE [LARGE SCALE GENOMIC DNA]</scope>
</reference>
<dbReference type="Pfam" id="PF01746">
    <property type="entry name" value="tRNA_m1G_MT"/>
    <property type="match status" value="1"/>
</dbReference>
<keyword evidence="10 15" id="KW-0949">S-adenosyl-L-methionine</keyword>
<comment type="catalytic activity">
    <reaction evidence="14 15 17">
        <text>guanosine(37) in tRNA + S-adenosyl-L-methionine = N(1)-methylguanosine(37) in tRNA + S-adenosyl-L-homocysteine + H(+)</text>
        <dbReference type="Rhea" id="RHEA:36899"/>
        <dbReference type="Rhea" id="RHEA-COMP:10145"/>
        <dbReference type="Rhea" id="RHEA-COMP:10147"/>
        <dbReference type="ChEBI" id="CHEBI:15378"/>
        <dbReference type="ChEBI" id="CHEBI:57856"/>
        <dbReference type="ChEBI" id="CHEBI:59789"/>
        <dbReference type="ChEBI" id="CHEBI:73542"/>
        <dbReference type="ChEBI" id="CHEBI:74269"/>
        <dbReference type="EC" id="2.1.1.228"/>
    </reaction>
</comment>
<keyword evidence="7 15" id="KW-0963">Cytoplasm</keyword>
<gene>
    <name evidence="15" type="primary">trmD</name>
    <name evidence="19" type="ORF">A2W41_04260</name>
</gene>
<dbReference type="GO" id="GO:0002939">
    <property type="term" value="P:tRNA N1-guanine methylation"/>
    <property type="evidence" value="ECO:0007669"/>
    <property type="project" value="TreeGrafter"/>
</dbReference>
<evidence type="ECO:0000313" key="20">
    <source>
        <dbReference type="Proteomes" id="UP000176700"/>
    </source>
</evidence>
<evidence type="ECO:0000259" key="18">
    <source>
        <dbReference type="Pfam" id="PF01746"/>
    </source>
</evidence>